<organism evidence="7 8">
    <name type="scientific">Microbacterium resistens</name>
    <dbReference type="NCBI Taxonomy" id="156977"/>
    <lineage>
        <taxon>Bacteria</taxon>
        <taxon>Bacillati</taxon>
        <taxon>Actinomycetota</taxon>
        <taxon>Actinomycetes</taxon>
        <taxon>Micrococcales</taxon>
        <taxon>Microbacteriaceae</taxon>
        <taxon>Microbacterium</taxon>
    </lineage>
</organism>
<evidence type="ECO:0000256" key="3">
    <source>
        <dbReference type="ARBA" id="ARBA00022989"/>
    </source>
</evidence>
<comment type="subcellular location">
    <subcellularLocation>
        <location evidence="1">Membrane</location>
        <topology evidence="1">Multi-pass membrane protein</topology>
    </subcellularLocation>
</comment>
<keyword evidence="2 5" id="KW-0812">Transmembrane</keyword>
<evidence type="ECO:0000259" key="6">
    <source>
        <dbReference type="Pfam" id="PF06271"/>
    </source>
</evidence>
<evidence type="ECO:0000313" key="7">
    <source>
        <dbReference type="EMBL" id="UGS28062.1"/>
    </source>
</evidence>
<keyword evidence="8" id="KW-1185">Reference proteome</keyword>
<proteinExistence type="predicted"/>
<evidence type="ECO:0000256" key="5">
    <source>
        <dbReference type="SAM" id="Phobius"/>
    </source>
</evidence>
<keyword evidence="3 5" id="KW-1133">Transmembrane helix</keyword>
<evidence type="ECO:0000256" key="1">
    <source>
        <dbReference type="ARBA" id="ARBA00004141"/>
    </source>
</evidence>
<dbReference type="PANTHER" id="PTHR38480">
    <property type="entry name" value="SLR0254 PROTEIN"/>
    <property type="match status" value="1"/>
</dbReference>
<dbReference type="EMBL" id="CP082781">
    <property type="protein sequence ID" value="UGS28062.1"/>
    <property type="molecule type" value="Genomic_DNA"/>
</dbReference>
<dbReference type="RefSeq" id="WP_231821259.1">
    <property type="nucleotide sequence ID" value="NZ_CP082781.1"/>
</dbReference>
<name>A0ABY3RW16_9MICO</name>
<dbReference type="Pfam" id="PF06271">
    <property type="entry name" value="RDD"/>
    <property type="match status" value="1"/>
</dbReference>
<feature type="transmembrane region" description="Helical" evidence="5">
    <location>
        <begin position="72"/>
        <end position="92"/>
    </location>
</feature>
<feature type="transmembrane region" description="Helical" evidence="5">
    <location>
        <begin position="120"/>
        <end position="145"/>
    </location>
</feature>
<dbReference type="PANTHER" id="PTHR38480:SF1">
    <property type="entry name" value="SLR0254 PROTEIN"/>
    <property type="match status" value="1"/>
</dbReference>
<evidence type="ECO:0000256" key="4">
    <source>
        <dbReference type="ARBA" id="ARBA00023136"/>
    </source>
</evidence>
<evidence type="ECO:0000313" key="8">
    <source>
        <dbReference type="Proteomes" id="UP001199642"/>
    </source>
</evidence>
<dbReference type="InterPro" id="IPR010432">
    <property type="entry name" value="RDD"/>
</dbReference>
<gene>
    <name evidence="7" type="ORF">K8F61_07855</name>
</gene>
<evidence type="ECO:0000256" key="2">
    <source>
        <dbReference type="ARBA" id="ARBA00022692"/>
    </source>
</evidence>
<feature type="transmembrane region" description="Helical" evidence="5">
    <location>
        <begin position="35"/>
        <end position="60"/>
    </location>
</feature>
<feature type="domain" description="RDD" evidence="6">
    <location>
        <begin position="30"/>
        <end position="158"/>
    </location>
</feature>
<sequence>MSEPQAAVSRPADDEVLSGEAVAIDVQPVGFFLRALGAVIDALLSLIVMAAFLFLRLWLVSALGFDPAIDRILTVLMAVVAFVVVPCTIEVATRGRSLGRLAVGGRIVRLDGGATGFRHAFIRALIGVLEIYMTFGAVAVLTGAFSARSQRLGDLVAGTYSQRVRTPRLPVHTPSMPPALAEWARVADVARMPDRLARRISQFLEHADRLLPAARVRVAHELLTEAAPYISPLPSAPDEVVLVAATVLRRERETRALRIADERAEQLTGTRLRS</sequence>
<keyword evidence="4 5" id="KW-0472">Membrane</keyword>
<dbReference type="Proteomes" id="UP001199642">
    <property type="component" value="Chromosome"/>
</dbReference>
<accession>A0ABY3RW16</accession>
<reference evidence="7 8" key="1">
    <citation type="submission" date="2023-01" db="EMBL/GenBank/DDBJ databases">
        <title>Characterization of estradiol degrading bacteria Microbacterium sp. MZT7 and reveal degrading genes through genome analysis.</title>
        <authorList>
            <person name="Hao P."/>
            <person name="Gao Y."/>
        </authorList>
    </citation>
    <scope>NUCLEOTIDE SEQUENCE [LARGE SCALE GENOMIC DNA]</scope>
    <source>
        <strain evidence="7 8">MZT7</strain>
    </source>
</reference>
<protein>
    <submittedName>
        <fullName evidence="7">RDD family protein</fullName>
    </submittedName>
</protein>